<accession>L7W168</accession>
<dbReference type="EMBL" id="JX649897">
    <property type="protein sequence ID" value="AGC72280.1"/>
    <property type="molecule type" value="Genomic_DNA"/>
</dbReference>
<dbReference type="Pfam" id="PF14334">
    <property type="entry name" value="DUF4390"/>
    <property type="match status" value="1"/>
</dbReference>
<dbReference type="InterPro" id="IPR025500">
    <property type="entry name" value="DUF4390"/>
</dbReference>
<name>L7W168_9BACT</name>
<evidence type="ECO:0000313" key="1">
    <source>
        <dbReference type="EMBL" id="AGC72280.1"/>
    </source>
</evidence>
<sequence length="210" mass="24057">MDFSMPFLKKQNRSIVASLLIWFLPLSMLLASLLVASSARAQNSNAYISAMQLSRSETELFLNAQIAFEMSPIVQDALTKGVPLIFTAEAEITRDRWYWYDKTITIASRVMRLSYQPLTRRWRVNVGTGGVSLPQYFESLNDALASIKRFNRWRVADLAEIDPTTAHTIQFKFKLDLSELPRPFQIGLIGNNEWLIETNKSMRFVAESIK</sequence>
<proteinExistence type="predicted"/>
<organism evidence="1">
    <name type="scientific">uncultured bacterium A1Q1_fos_1266</name>
    <dbReference type="NCBI Taxonomy" id="1256546"/>
    <lineage>
        <taxon>Bacteria</taxon>
        <taxon>environmental samples</taxon>
    </lineage>
</organism>
<protein>
    <submittedName>
        <fullName evidence="1">Putative proline rich signal peptide protein</fullName>
    </submittedName>
</protein>
<dbReference type="AlphaFoldDB" id="L7W168"/>
<reference evidence="1" key="1">
    <citation type="submission" date="2012-09" db="EMBL/GenBank/DDBJ databases">
        <title>Metagenomic Characterization of a Microbial Community in Wastewater Detects High Levels of Antibiotic Resistance.</title>
        <authorList>
            <person name="Abrams M."/>
            <person name="Caldwell A."/>
            <person name="Vandaei E."/>
            <person name="Lee W."/>
            <person name="Perrott J."/>
            <person name="Khan S.Y."/>
            <person name="Ta J."/>
            <person name="Romero D."/>
            <person name="Nguyen V."/>
            <person name="Pourmand N."/>
            <person name="Ouverney C.C."/>
        </authorList>
    </citation>
    <scope>NUCLEOTIDE SEQUENCE</scope>
</reference>